<evidence type="ECO:0000313" key="3">
    <source>
        <dbReference type="Proteomes" id="UP000317730"/>
    </source>
</evidence>
<keyword evidence="1" id="KW-0472">Membrane</keyword>
<dbReference type="Proteomes" id="UP000317730">
    <property type="component" value="Unassembled WGS sequence"/>
</dbReference>
<accession>A0A4Y3TW36</accession>
<name>A0A4Y3TW36_9PROT</name>
<keyword evidence="3" id="KW-1185">Reference proteome</keyword>
<feature type="transmembrane region" description="Helical" evidence="1">
    <location>
        <begin position="59"/>
        <end position="76"/>
    </location>
</feature>
<dbReference type="EMBL" id="BJMV01000019">
    <property type="protein sequence ID" value="GEB86606.1"/>
    <property type="molecule type" value="Genomic_DNA"/>
</dbReference>
<evidence type="ECO:0000256" key="1">
    <source>
        <dbReference type="SAM" id="Phobius"/>
    </source>
</evidence>
<organism evidence="2 3">
    <name type="scientific">Acetobacter peroxydans</name>
    <dbReference type="NCBI Taxonomy" id="104098"/>
    <lineage>
        <taxon>Bacteria</taxon>
        <taxon>Pseudomonadati</taxon>
        <taxon>Pseudomonadota</taxon>
        <taxon>Alphaproteobacteria</taxon>
        <taxon>Acetobacterales</taxon>
        <taxon>Acetobacteraceae</taxon>
        <taxon>Acetobacter</taxon>
    </lineage>
</organism>
<feature type="transmembrane region" description="Helical" evidence="1">
    <location>
        <begin position="33"/>
        <end position="53"/>
    </location>
</feature>
<dbReference type="AlphaFoldDB" id="A0A4Y3TW36"/>
<keyword evidence="1" id="KW-1133">Transmembrane helix</keyword>
<dbReference type="RefSeq" id="WP_141377901.1">
    <property type="nucleotide sequence ID" value="NZ_BAPL01000007.1"/>
</dbReference>
<proteinExistence type="predicted"/>
<comment type="caution">
    <text evidence="2">The sequence shown here is derived from an EMBL/GenBank/DDBJ whole genome shotgun (WGS) entry which is preliminary data.</text>
</comment>
<sequence length="88" mass="9667">MTDNQTTDRKIKMSLDNFIKDPRNQKLVRAARIGSGLGLLLAAAGLIADAYFWEKTSTTNLVLCAFFGSTGMLMLMSKTASFFQRKAG</sequence>
<keyword evidence="1" id="KW-0812">Transmembrane</keyword>
<protein>
    <submittedName>
        <fullName evidence="2">Uncharacterized protein</fullName>
    </submittedName>
</protein>
<reference evidence="2 3" key="1">
    <citation type="submission" date="2019-06" db="EMBL/GenBank/DDBJ databases">
        <title>Whole genome shotgun sequence of Acetobacter peroxydans NBRC 13755.</title>
        <authorList>
            <person name="Hosoyama A."/>
            <person name="Uohara A."/>
            <person name="Ohji S."/>
            <person name="Ichikawa N."/>
        </authorList>
    </citation>
    <scope>NUCLEOTIDE SEQUENCE [LARGE SCALE GENOMIC DNA]</scope>
    <source>
        <strain evidence="2 3">NBRC 13755</strain>
    </source>
</reference>
<evidence type="ECO:0000313" key="2">
    <source>
        <dbReference type="EMBL" id="GEB86606.1"/>
    </source>
</evidence>
<gene>
    <name evidence="2" type="ORF">APE01nite_24030</name>
</gene>